<dbReference type="SUPFAM" id="SSF56235">
    <property type="entry name" value="N-terminal nucleophile aminohydrolases (Ntn hydrolases)"/>
    <property type="match status" value="1"/>
</dbReference>
<comment type="subunit">
    <text evidence="1">The 26S proteasome consists of a 20S proteasome core and two 19S regulatory subunits. The 20S proteasome core is a barrel-shaped complex made of 28 subunits that are arranged in four stacked rings. The two outer rings are each formed by seven alpha subunits, and the two inner rings are formed by seven beta subunits. The proteolytic activity is exerted by three beta-subunits PSMB5, PSMB6 and PSMB7.</text>
</comment>
<evidence type="ECO:0000256" key="7">
    <source>
        <dbReference type="RuleBase" id="RU004203"/>
    </source>
</evidence>
<comment type="subunit">
    <text evidence="7">Component of the proteasome complex.</text>
</comment>
<evidence type="ECO:0000256" key="5">
    <source>
        <dbReference type="ARBA" id="ARBA00026071"/>
    </source>
</evidence>
<dbReference type="CDD" id="cd03758">
    <property type="entry name" value="proteasome_beta_type_2"/>
    <property type="match status" value="1"/>
</dbReference>
<dbReference type="InterPro" id="IPR029055">
    <property type="entry name" value="Ntn_hydrolases_N"/>
</dbReference>
<evidence type="ECO:0000256" key="2">
    <source>
        <dbReference type="ARBA" id="ARBA00022490"/>
    </source>
</evidence>
<dbReference type="GO" id="GO:0005839">
    <property type="term" value="C:proteasome core complex"/>
    <property type="evidence" value="ECO:0007669"/>
    <property type="project" value="InterPro"/>
</dbReference>
<dbReference type="EMBL" id="GBBI01000938">
    <property type="protein sequence ID" value="JAC17774.1"/>
    <property type="molecule type" value="mRNA"/>
</dbReference>
<name>A0A023F9U8_TRIIF</name>
<reference evidence="8" key="1">
    <citation type="journal article" date="2014" name="PLoS Negl. Trop. Dis.">
        <title>An updated insight into the Sialotranscriptome of Triatoma infestans: developmental stage and geographic variations.</title>
        <authorList>
            <person name="Schwarz A."/>
            <person name="Medrano-Mercado N."/>
            <person name="Schaub G.A."/>
            <person name="Struchiner C.J."/>
            <person name="Bargues M.D."/>
            <person name="Levy M.Z."/>
            <person name="Ribeiro J.M."/>
        </authorList>
    </citation>
    <scope>NUCLEOTIDE SEQUENCE</scope>
    <source>
        <strain evidence="8">Chile</strain>
        <tissue evidence="8">Salivary glands</tissue>
    </source>
</reference>
<dbReference type="GO" id="GO:0010498">
    <property type="term" value="P:proteasomal protein catabolic process"/>
    <property type="evidence" value="ECO:0007669"/>
    <property type="project" value="InterPro"/>
</dbReference>
<comment type="function">
    <text evidence="7">Component of the proteasome, a multicatalytic proteinase complex which is characterized by its ability to cleave peptides with Arg, Phe, Tyr, Leu, and Glu adjacent to the leaving group at neutral or slightly basic pH. The proteasome has an ATP-dependent proteolytic activity.</text>
</comment>
<dbReference type="PANTHER" id="PTHR32194">
    <property type="entry name" value="METALLOPROTEASE TLDD"/>
    <property type="match status" value="1"/>
</dbReference>
<evidence type="ECO:0000256" key="1">
    <source>
        <dbReference type="ARBA" id="ARBA00011656"/>
    </source>
</evidence>
<evidence type="ECO:0000256" key="3">
    <source>
        <dbReference type="ARBA" id="ARBA00022942"/>
    </source>
</evidence>
<comment type="function">
    <text evidence="6">Non-catalytic component of the 20S core proteasome complex involved in the proteolytic degradation of most intracellular proteins. This complex plays numerous essential roles within the cell by associating with different regulatory particles. Associated with two 19S regulatory particles, forms the 26S proteasome and thus participates in the ATP-dependent degradation of ubiquitinated proteins. The 26S proteasome plays a key role in the maintenance of protein homeostasis by removing misfolded or damaged proteins that could impair cellular functions, and by removing proteins whose functions are no longer required. Associated with the PA200 or PA28, the 20S proteasome mediates ubiquitin-independent protein degradation. This type of proteolysis is required in several pathways including spermatogenesis (20S-PA200 complex) or generation of a subset of MHC class I-presented antigenic peptides (20S-PA28 complex).</text>
</comment>
<evidence type="ECO:0000313" key="8">
    <source>
        <dbReference type="EMBL" id="JAC17774.1"/>
    </source>
</evidence>
<dbReference type="InterPro" id="IPR023333">
    <property type="entry name" value="Proteasome_suB-type"/>
</dbReference>
<comment type="similarity">
    <text evidence="7">Belongs to the peptidase T1B family.</text>
</comment>
<accession>A0A023F9U8</accession>
<keyword evidence="4 7" id="KW-0539">Nucleus</keyword>
<dbReference type="AlphaFoldDB" id="A0A023F9U8"/>
<comment type="subunit">
    <text evidence="5">The 26S proteasome consists of a 20S proteasome core and two 19S regulatory subunits. The 20S proteasome core is composed of 28 subunits that are arranged in four stacked rings, resulting in a barrel-shaped structure. The two end rings are each formed by seven alpha subunits, and the two central rings are each formed by seven beta subunits. The catalytic chamber with the active sites is on the inside of the barrel.</text>
</comment>
<dbReference type="PANTHER" id="PTHR32194:SF2">
    <property type="entry name" value="PROTEASOME SUBUNIT BETA TYPE-1"/>
    <property type="match status" value="1"/>
</dbReference>
<sequence>MEGVIGIRTNNFTMLMADMTSMHSVILMKRDEKKIYPVSNNIAMAVVGTEGDTHQFAEYIVKNVQLYKMRNGYELNPKAAAHFTRQNLAEYLRSSTPYRVHIIMGGYDQENGGQLFFLDDLASYKEVAYCGHGYGGMFGMSILDKYCHDDMSVPVAYEVMEKCVAELQNRLVINLPNFYVVIVDKDGIRELDRITPVSVAAKFKTM</sequence>
<dbReference type="FunFam" id="3.60.20.10:FF:000008">
    <property type="entry name" value="Proteasome subunit beta type-4"/>
    <property type="match status" value="1"/>
</dbReference>
<evidence type="ECO:0000256" key="4">
    <source>
        <dbReference type="ARBA" id="ARBA00023242"/>
    </source>
</evidence>
<evidence type="ECO:0000256" key="6">
    <source>
        <dbReference type="ARBA" id="ARBA00049625"/>
    </source>
</evidence>
<dbReference type="InterPro" id="IPR035206">
    <property type="entry name" value="Proteasome_beta2"/>
</dbReference>
<dbReference type="PROSITE" id="PS51476">
    <property type="entry name" value="PROTEASOME_BETA_2"/>
    <property type="match status" value="1"/>
</dbReference>
<dbReference type="Pfam" id="PF00227">
    <property type="entry name" value="Proteasome"/>
    <property type="match status" value="1"/>
</dbReference>
<keyword evidence="3 7" id="KW-0647">Proteasome</keyword>
<protein>
    <recommendedName>
        <fullName evidence="7">Proteasome subunit beta</fullName>
    </recommendedName>
</protein>
<dbReference type="GO" id="GO:0005634">
    <property type="term" value="C:nucleus"/>
    <property type="evidence" value="ECO:0007669"/>
    <property type="project" value="UniProtKB-SubCell"/>
</dbReference>
<proteinExistence type="evidence at transcript level"/>
<dbReference type="InterPro" id="IPR001353">
    <property type="entry name" value="Proteasome_sua/b"/>
</dbReference>
<comment type="subcellular location">
    <subcellularLocation>
        <location evidence="7">Cytoplasm</location>
    </subcellularLocation>
    <subcellularLocation>
        <location evidence="7">Nucleus</location>
    </subcellularLocation>
</comment>
<organism evidence="8">
    <name type="scientific">Triatoma infestans</name>
    <name type="common">Assassin bug</name>
    <dbReference type="NCBI Taxonomy" id="30076"/>
    <lineage>
        <taxon>Eukaryota</taxon>
        <taxon>Metazoa</taxon>
        <taxon>Ecdysozoa</taxon>
        <taxon>Arthropoda</taxon>
        <taxon>Hexapoda</taxon>
        <taxon>Insecta</taxon>
        <taxon>Pterygota</taxon>
        <taxon>Neoptera</taxon>
        <taxon>Paraneoptera</taxon>
        <taxon>Hemiptera</taxon>
        <taxon>Heteroptera</taxon>
        <taxon>Panheteroptera</taxon>
        <taxon>Cimicomorpha</taxon>
        <taxon>Reduviidae</taxon>
        <taxon>Triatominae</taxon>
        <taxon>Triatoma</taxon>
    </lineage>
</organism>
<dbReference type="GO" id="GO:0005737">
    <property type="term" value="C:cytoplasm"/>
    <property type="evidence" value="ECO:0007669"/>
    <property type="project" value="UniProtKB-SubCell"/>
</dbReference>
<keyword evidence="2 7" id="KW-0963">Cytoplasm</keyword>
<dbReference type="Gene3D" id="3.60.20.10">
    <property type="entry name" value="Glutamine Phosphoribosylpyrophosphate, subunit 1, domain 1"/>
    <property type="match status" value="1"/>
</dbReference>